<keyword evidence="9" id="KW-1185">Reference proteome</keyword>
<dbReference type="RefSeq" id="WP_134052655.1">
    <property type="nucleotide sequence ID" value="NZ_AP022586.1"/>
</dbReference>
<dbReference type="EMBL" id="AP022586">
    <property type="protein sequence ID" value="BBY16592.1"/>
    <property type="molecule type" value="Genomic_DNA"/>
</dbReference>
<dbReference type="Pfam" id="PF13190">
    <property type="entry name" value="PDGLE"/>
    <property type="match status" value="1"/>
</dbReference>
<accession>A0AAD1IJ12</accession>
<evidence type="ECO:0000313" key="9">
    <source>
        <dbReference type="Proteomes" id="UP000466607"/>
    </source>
</evidence>
<protein>
    <submittedName>
        <fullName evidence="8">Membrane protein</fullName>
    </submittedName>
</protein>
<keyword evidence="4 6" id="KW-1133">Transmembrane helix</keyword>
<keyword evidence="2" id="KW-1003">Cell membrane</keyword>
<evidence type="ECO:0000256" key="6">
    <source>
        <dbReference type="SAM" id="Phobius"/>
    </source>
</evidence>
<evidence type="ECO:0000256" key="5">
    <source>
        <dbReference type="ARBA" id="ARBA00023136"/>
    </source>
</evidence>
<keyword evidence="5 6" id="KW-0472">Membrane</keyword>
<feature type="transmembrane region" description="Helical" evidence="6">
    <location>
        <begin position="86"/>
        <end position="106"/>
    </location>
</feature>
<feature type="domain" description="PDGLE" evidence="7">
    <location>
        <begin position="6"/>
        <end position="107"/>
    </location>
</feature>
<dbReference type="InterPro" id="IPR025937">
    <property type="entry name" value="PDGLE_dom"/>
</dbReference>
<gene>
    <name evidence="8" type="ORF">MLIT_21840</name>
</gene>
<reference evidence="8 9" key="1">
    <citation type="journal article" date="2019" name="Emerg. Microbes Infect.">
        <title>Comprehensive subspecies identification of 175 nontuberculous mycobacteria species based on 7547 genomic profiles.</title>
        <authorList>
            <person name="Matsumoto Y."/>
            <person name="Kinjo T."/>
            <person name="Motooka D."/>
            <person name="Nabeya D."/>
            <person name="Jung N."/>
            <person name="Uechi K."/>
            <person name="Horii T."/>
            <person name="Iida T."/>
            <person name="Fujita J."/>
            <person name="Nakamura S."/>
        </authorList>
    </citation>
    <scope>NUCLEOTIDE SEQUENCE [LARGE SCALE GENOMIC DNA]</scope>
    <source>
        <strain evidence="8 9">JCM 17423</strain>
    </source>
</reference>
<evidence type="ECO:0000256" key="1">
    <source>
        <dbReference type="ARBA" id="ARBA00004236"/>
    </source>
</evidence>
<evidence type="ECO:0000256" key="3">
    <source>
        <dbReference type="ARBA" id="ARBA00022692"/>
    </source>
</evidence>
<evidence type="ECO:0000256" key="4">
    <source>
        <dbReference type="ARBA" id="ARBA00022989"/>
    </source>
</evidence>
<proteinExistence type="predicted"/>
<evidence type="ECO:0000313" key="8">
    <source>
        <dbReference type="EMBL" id="BBY16592.1"/>
    </source>
</evidence>
<organism evidence="8 9">
    <name type="scientific">Mycolicibacterium litorale</name>
    <dbReference type="NCBI Taxonomy" id="758802"/>
    <lineage>
        <taxon>Bacteria</taxon>
        <taxon>Bacillati</taxon>
        <taxon>Actinomycetota</taxon>
        <taxon>Actinomycetes</taxon>
        <taxon>Mycobacteriales</taxon>
        <taxon>Mycobacteriaceae</taxon>
        <taxon>Mycolicibacterium</taxon>
    </lineage>
</organism>
<dbReference type="AlphaFoldDB" id="A0AAD1IJ12"/>
<dbReference type="GO" id="GO:0005886">
    <property type="term" value="C:plasma membrane"/>
    <property type="evidence" value="ECO:0007669"/>
    <property type="project" value="UniProtKB-SubCell"/>
</dbReference>
<evidence type="ECO:0000259" key="7">
    <source>
        <dbReference type="Pfam" id="PF13190"/>
    </source>
</evidence>
<name>A0AAD1IJ12_9MYCO</name>
<dbReference type="Proteomes" id="UP000466607">
    <property type="component" value="Chromosome"/>
</dbReference>
<comment type="subcellular location">
    <subcellularLocation>
        <location evidence="1">Cell membrane</location>
    </subcellularLocation>
</comment>
<keyword evidence="3 6" id="KW-0812">Transmembrane</keyword>
<feature type="transmembrane region" description="Helical" evidence="6">
    <location>
        <begin position="7"/>
        <end position="26"/>
    </location>
</feature>
<evidence type="ECO:0000256" key="2">
    <source>
        <dbReference type="ARBA" id="ARBA00022475"/>
    </source>
</evidence>
<sequence>MSGRRLFWVVFAAITVVIAGGVSYVASASPDGLDATTLRGCEVIETADGESLTGDCIARHADDHALAGSPLADYAVGGRPGTNGPAGVLGVVVTAALGSALFWLIARGRRSRR</sequence>